<feature type="domain" description="BioF2-like acetyltransferase" evidence="1">
    <location>
        <begin position="194"/>
        <end position="343"/>
    </location>
</feature>
<dbReference type="EMBL" id="QGKL01000004">
    <property type="protein sequence ID" value="PWQ99579.1"/>
    <property type="molecule type" value="Genomic_DNA"/>
</dbReference>
<organism evidence="2 3">
    <name type="scientific">Leucothrix arctica</name>
    <dbReference type="NCBI Taxonomy" id="1481894"/>
    <lineage>
        <taxon>Bacteria</taxon>
        <taxon>Pseudomonadati</taxon>
        <taxon>Pseudomonadota</taxon>
        <taxon>Gammaproteobacteria</taxon>
        <taxon>Thiotrichales</taxon>
        <taxon>Thiotrichaceae</taxon>
        <taxon>Leucothrix</taxon>
    </lineage>
</organism>
<protein>
    <recommendedName>
        <fullName evidence="1">BioF2-like acetyltransferase domain-containing protein</fullName>
    </recommendedName>
</protein>
<dbReference type="InterPro" id="IPR038740">
    <property type="entry name" value="BioF2-like_GNAT_dom"/>
</dbReference>
<reference evidence="2 3" key="1">
    <citation type="submission" date="2018-05" db="EMBL/GenBank/DDBJ databases">
        <title>Leucothrix arctica sp. nov., isolated from Arctic seawater.</title>
        <authorList>
            <person name="Choi A."/>
            <person name="Baek K."/>
        </authorList>
    </citation>
    <scope>NUCLEOTIDE SEQUENCE [LARGE SCALE GENOMIC DNA]</scope>
    <source>
        <strain evidence="2 3">IMCC9719</strain>
    </source>
</reference>
<name>A0A317CMP1_9GAMM</name>
<sequence>MSLAGKRSHSLESKIRVECVQDTAAFNALKGDWNTLVEHSIHPQPFILWEWMFTWWEVYQQSGYELLILGVYDDKKLVAIAPFYIDNAHWLMRRRLRMLGEGEAREDEVVSHYPDVIALASHRQQTTDALVDYLLSNEKKWTLGQFRFMLGGSLLNEMQQKLSKAFDHYTVSSSQSYAIQLPTTPEGYVNSLSRSMRKQFRSRLTRMENSGELKIISAHEFDDPHEAMDILERLHRARWQGRDSSSIFDSTAFKTFHKILLNRLLDQGIIDIRVMYHNGEAIAAVHNFNFKKRCYSYQSGFSSQDDKRFSPMVVFDILEIQALVSAGYLEYDYLSAEGDNSYKAKFKCESEPVYETLWLKRGWQSILMRSYRRTRSFGGRYYRSLKQVDLNGLVNSIMEFPKRALHR</sequence>
<dbReference type="InterPro" id="IPR016181">
    <property type="entry name" value="Acyl_CoA_acyltransferase"/>
</dbReference>
<comment type="caution">
    <text evidence="2">The sequence shown here is derived from an EMBL/GenBank/DDBJ whole genome shotgun (WGS) entry which is preliminary data.</text>
</comment>
<evidence type="ECO:0000313" key="3">
    <source>
        <dbReference type="Proteomes" id="UP000245506"/>
    </source>
</evidence>
<accession>A0A317CMP1</accession>
<evidence type="ECO:0000259" key="1">
    <source>
        <dbReference type="Pfam" id="PF13480"/>
    </source>
</evidence>
<gene>
    <name evidence="2" type="ORF">DKT75_00470</name>
</gene>
<dbReference type="SUPFAM" id="SSF55729">
    <property type="entry name" value="Acyl-CoA N-acyltransferases (Nat)"/>
    <property type="match status" value="1"/>
</dbReference>
<dbReference type="AlphaFoldDB" id="A0A317CMP1"/>
<keyword evidence="3" id="KW-1185">Reference proteome</keyword>
<dbReference type="Gene3D" id="3.40.630.30">
    <property type="match status" value="1"/>
</dbReference>
<proteinExistence type="predicted"/>
<dbReference type="Proteomes" id="UP000245506">
    <property type="component" value="Unassembled WGS sequence"/>
</dbReference>
<dbReference type="Pfam" id="PF13480">
    <property type="entry name" value="Acetyltransf_6"/>
    <property type="match status" value="1"/>
</dbReference>
<evidence type="ECO:0000313" key="2">
    <source>
        <dbReference type="EMBL" id="PWQ99579.1"/>
    </source>
</evidence>